<dbReference type="PIRSF" id="PIRSF000124">
    <property type="entry name" value="UDPglc_GDPman_dh"/>
    <property type="match status" value="1"/>
</dbReference>
<dbReference type="EC" id="1.1.1.136" evidence="7"/>
<dbReference type="OrthoDB" id="9803238at2"/>
<dbReference type="InterPro" id="IPR014027">
    <property type="entry name" value="UDP-Glc/GDP-Man_DH_C"/>
</dbReference>
<feature type="domain" description="UDP-glucose/GDP-mannose dehydrogenase C-terminal" evidence="6">
    <location>
        <begin position="322"/>
        <end position="427"/>
    </location>
</feature>
<organism evidence="7 8">
    <name type="scientific">Sporomusa termitida</name>
    <dbReference type="NCBI Taxonomy" id="2377"/>
    <lineage>
        <taxon>Bacteria</taxon>
        <taxon>Bacillati</taxon>
        <taxon>Bacillota</taxon>
        <taxon>Negativicutes</taxon>
        <taxon>Selenomonadales</taxon>
        <taxon>Sporomusaceae</taxon>
        <taxon>Sporomusa</taxon>
    </lineage>
</organism>
<dbReference type="GO" id="GO:0016628">
    <property type="term" value="F:oxidoreductase activity, acting on the CH-CH group of donors, NAD or NADP as acceptor"/>
    <property type="evidence" value="ECO:0007669"/>
    <property type="project" value="InterPro"/>
</dbReference>
<feature type="transmembrane region" description="Helical" evidence="5">
    <location>
        <begin position="12"/>
        <end position="31"/>
    </location>
</feature>
<proteinExistence type="inferred from homology"/>
<gene>
    <name evidence="7" type="primary">wbpA</name>
    <name evidence="7" type="ORF">SPTER_10230</name>
</gene>
<keyword evidence="8" id="KW-1185">Reference proteome</keyword>
<dbReference type="RefSeq" id="WP_144349331.1">
    <property type="nucleotide sequence ID" value="NZ_CP036259.1"/>
</dbReference>
<dbReference type="Pfam" id="PF03721">
    <property type="entry name" value="UDPG_MGDP_dh_N"/>
    <property type="match status" value="1"/>
</dbReference>
<dbReference type="InterPro" id="IPR017476">
    <property type="entry name" value="UDP-Glc/GDP-Man"/>
</dbReference>
<protein>
    <submittedName>
        <fullName evidence="7">UDP-N-acetyl-D-glucosamine 6-dehydrogenase</fullName>
        <ecNumber evidence="7">1.1.1.136</ecNumber>
    </submittedName>
</protein>
<evidence type="ECO:0000313" key="8">
    <source>
        <dbReference type="Proteomes" id="UP000320776"/>
    </source>
</evidence>
<dbReference type="InterPro" id="IPR014026">
    <property type="entry name" value="UDP-Glc/GDP-Man_DH_dimer"/>
</dbReference>
<dbReference type="Proteomes" id="UP000320776">
    <property type="component" value="Chromosome"/>
</dbReference>
<dbReference type="SMART" id="SM00984">
    <property type="entry name" value="UDPG_MGDP_dh_C"/>
    <property type="match status" value="1"/>
</dbReference>
<dbReference type="KEGG" id="sted:SPTER_10230"/>
<dbReference type="InterPro" id="IPR001732">
    <property type="entry name" value="UDP-Glc/GDP-Man_DH_N"/>
</dbReference>
<keyword evidence="5" id="KW-1133">Transmembrane helix</keyword>
<keyword evidence="5" id="KW-0812">Transmembrane</keyword>
<dbReference type="GO" id="GO:0047004">
    <property type="term" value="F:UDP-N-acetylglucosamine 6-dehydrogenase activity"/>
    <property type="evidence" value="ECO:0007669"/>
    <property type="project" value="UniProtKB-EC"/>
</dbReference>
<dbReference type="Pfam" id="PF03720">
    <property type="entry name" value="UDPG_MGDP_dh_C"/>
    <property type="match status" value="1"/>
</dbReference>
<reference evidence="7 8" key="1">
    <citation type="submission" date="2019-02" db="EMBL/GenBank/DDBJ databases">
        <title>Closed genome of Sporomusa termitida DSM 4440.</title>
        <authorList>
            <person name="Poehlein A."/>
            <person name="Daniel R."/>
        </authorList>
    </citation>
    <scope>NUCLEOTIDE SEQUENCE [LARGE SCALE GENOMIC DNA]</scope>
    <source>
        <strain evidence="7 8">DSM 4440</strain>
    </source>
</reference>
<sequence length="440" mass="48656">MRSIEGILAQQDYLAVVGLGYVGLPLAVAFADKVKTLGFDSNQEKIHIYQQGVDPTREIGDEKISSTTLEFTTDPVRLKEARVIIVAVPTPVNGDKTPNLAPVINASKIIGQNLSPGSIVVFESTVYPGVTEDVCIPVLEKESGLICGKDFKAGYSPERINPGDRVHKLENICKIVAGIDTETAEAITAVYELIIQAGVYKAPSIKVAEAAKLAENAQRDINIAFMNELAMAFDRMEINTQDVIAAMNTKWNALGFYPGLVGGHCIGVDPYYFIYQAELLGYHSQIIAAGRRINDNMANFVTDNIIKKMIQADKDVKKSNIYIMGITFKENCPDMRNSKAVDVCKHLAAYGIKVKVVDPFVDKTECKQELDLELVALKDVRQADCLVFLVAHQPFRELQPAELAAMYKPQDQQTRPVLIDIKSIFQQQTVTEKGYCYWSL</sequence>
<evidence type="ECO:0000256" key="5">
    <source>
        <dbReference type="SAM" id="Phobius"/>
    </source>
</evidence>
<keyword evidence="3" id="KW-0520">NAD</keyword>
<evidence type="ECO:0000313" key="7">
    <source>
        <dbReference type="EMBL" id="QDR79728.1"/>
    </source>
</evidence>
<dbReference type="AlphaFoldDB" id="A0A517DQY5"/>
<dbReference type="Gene3D" id="3.40.50.720">
    <property type="entry name" value="NAD(P)-binding Rossmann-like Domain"/>
    <property type="match status" value="2"/>
</dbReference>
<dbReference type="PANTHER" id="PTHR43491">
    <property type="entry name" value="UDP-N-ACETYL-D-MANNOSAMINE DEHYDROGENASE"/>
    <property type="match status" value="1"/>
</dbReference>
<dbReference type="PIRSF" id="PIRSF500136">
    <property type="entry name" value="UDP_ManNAc_DH"/>
    <property type="match status" value="1"/>
</dbReference>
<dbReference type="SUPFAM" id="SSF51735">
    <property type="entry name" value="NAD(P)-binding Rossmann-fold domains"/>
    <property type="match status" value="1"/>
</dbReference>
<comment type="similarity">
    <text evidence="1 4">Belongs to the UDP-glucose/GDP-mannose dehydrogenase family.</text>
</comment>
<dbReference type="EMBL" id="CP036259">
    <property type="protein sequence ID" value="QDR79728.1"/>
    <property type="molecule type" value="Genomic_DNA"/>
</dbReference>
<dbReference type="GO" id="GO:0000271">
    <property type="term" value="P:polysaccharide biosynthetic process"/>
    <property type="evidence" value="ECO:0007669"/>
    <property type="project" value="InterPro"/>
</dbReference>
<evidence type="ECO:0000259" key="6">
    <source>
        <dbReference type="SMART" id="SM00984"/>
    </source>
</evidence>
<evidence type="ECO:0000256" key="3">
    <source>
        <dbReference type="ARBA" id="ARBA00023027"/>
    </source>
</evidence>
<dbReference type="SUPFAM" id="SSF52413">
    <property type="entry name" value="UDP-glucose/GDP-mannose dehydrogenase C-terminal domain"/>
    <property type="match status" value="1"/>
</dbReference>
<keyword evidence="5" id="KW-0472">Membrane</keyword>
<evidence type="ECO:0000256" key="1">
    <source>
        <dbReference type="ARBA" id="ARBA00006601"/>
    </source>
</evidence>
<dbReference type="InterPro" id="IPR028359">
    <property type="entry name" value="UDP_ManNAc/GlcNAc_DH"/>
</dbReference>
<keyword evidence="2 7" id="KW-0560">Oxidoreductase</keyword>
<dbReference type="Pfam" id="PF00984">
    <property type="entry name" value="UDPG_MGDP_dh"/>
    <property type="match status" value="1"/>
</dbReference>
<dbReference type="InterPro" id="IPR036291">
    <property type="entry name" value="NAD(P)-bd_dom_sf"/>
</dbReference>
<dbReference type="NCBIfam" id="TIGR03026">
    <property type="entry name" value="NDP-sugDHase"/>
    <property type="match status" value="1"/>
</dbReference>
<evidence type="ECO:0000256" key="4">
    <source>
        <dbReference type="PIRNR" id="PIRNR000124"/>
    </source>
</evidence>
<accession>A0A517DQY5</accession>
<dbReference type="InterPro" id="IPR008927">
    <property type="entry name" value="6-PGluconate_DH-like_C_sf"/>
</dbReference>
<dbReference type="GO" id="GO:0051287">
    <property type="term" value="F:NAD binding"/>
    <property type="evidence" value="ECO:0007669"/>
    <property type="project" value="InterPro"/>
</dbReference>
<dbReference type="InterPro" id="IPR036220">
    <property type="entry name" value="UDP-Glc/GDP-Man_DH_C_sf"/>
</dbReference>
<name>A0A517DQY5_9FIRM</name>
<evidence type="ECO:0000256" key="2">
    <source>
        <dbReference type="ARBA" id="ARBA00023002"/>
    </source>
</evidence>
<dbReference type="SUPFAM" id="SSF48179">
    <property type="entry name" value="6-phosphogluconate dehydrogenase C-terminal domain-like"/>
    <property type="match status" value="1"/>
</dbReference>
<dbReference type="PANTHER" id="PTHR43491:SF2">
    <property type="entry name" value="UDP-N-ACETYL-D-MANNOSAMINE DEHYDROGENASE"/>
    <property type="match status" value="1"/>
</dbReference>